<keyword evidence="2 6" id="KW-0436">Ligase</keyword>
<protein>
    <submittedName>
        <fullName evidence="6">Acyl-CoA synthetase (AMP-forming)/AMP-acid ligase II</fullName>
    </submittedName>
</protein>
<comment type="similarity">
    <text evidence="1">Belongs to the ATP-dependent AMP-binding enzyme family.</text>
</comment>
<dbReference type="InterPro" id="IPR045851">
    <property type="entry name" value="AMP-bd_C_sf"/>
</dbReference>
<evidence type="ECO:0000259" key="4">
    <source>
        <dbReference type="Pfam" id="PF00501"/>
    </source>
</evidence>
<dbReference type="FunFam" id="3.30.300.30:FF:000008">
    <property type="entry name" value="2,3-dihydroxybenzoate-AMP ligase"/>
    <property type="match status" value="1"/>
</dbReference>
<dbReference type="EMBL" id="QPJK01000008">
    <property type="protein sequence ID" value="RCW67976.1"/>
    <property type="molecule type" value="Genomic_DNA"/>
</dbReference>
<dbReference type="InterPro" id="IPR025110">
    <property type="entry name" value="AMP-bd_C"/>
</dbReference>
<feature type="domain" description="AMP-dependent synthetase/ligase" evidence="4">
    <location>
        <begin position="16"/>
        <end position="377"/>
    </location>
</feature>
<keyword evidence="3" id="KW-1133">Transmembrane helix</keyword>
<dbReference type="GO" id="GO:0006631">
    <property type="term" value="P:fatty acid metabolic process"/>
    <property type="evidence" value="ECO:0007669"/>
    <property type="project" value="TreeGrafter"/>
</dbReference>
<reference evidence="6 7" key="1">
    <citation type="submission" date="2018-07" db="EMBL/GenBank/DDBJ databases">
        <title>Genomic Encyclopedia of Type Strains, Phase IV (KMG-IV): sequencing the most valuable type-strain genomes for metagenomic binning, comparative biology and taxonomic classification.</title>
        <authorList>
            <person name="Goeker M."/>
        </authorList>
    </citation>
    <scope>NUCLEOTIDE SEQUENCE [LARGE SCALE GENOMIC DNA]</scope>
    <source>
        <strain evidence="6 7">DSM 21634</strain>
    </source>
</reference>
<keyword evidence="3" id="KW-0472">Membrane</keyword>
<evidence type="ECO:0000256" key="3">
    <source>
        <dbReference type="SAM" id="Phobius"/>
    </source>
</evidence>
<sequence>MQDPATNDRTLVDGLARQLATRPQATAYRCGERRLTFADVERETNRLANALAATGVSRGSRIAVLTRHHIECLLVTLAACKLGAVCMPVNWRLTGAEVAYIVNHGEARFLMADADFLPTVQAADLPGITTLVSTRGGSGAVPGLADWYAGFDAQRTPVPVDAQDAALQLYSSGTTGLPKGVVLSHAGLLSTSRVVSRDWNFDARHVLGNPLPVFHVAGMTMLLLTLYTGGQTASYPDFDPKAYLAAFADHGITHTFVVPAMLLFMLQVPGARDMPKPALQLIAYGGSPISETVLQQAFDVFGCDFLQVYGLTEVSGPATFLMPADHRGGDAELLRAAGRPIGGARLRIVDPITREDLAEGAVGEVWIESDRNLLEYWRNPEATAAAYPEGRNANGGWFRSGDGGYLKGGYLYIHDRIKDMIVSGGENIYPAEVENVLMRHPAVADGAVIGVPDPTWGEAVKACVVLRPGMAADAAAIIGFMREHLAHFKCPKSVDIVDALPRNPSGKILKRVLREPYWQGQRRAVG</sequence>
<evidence type="ECO:0000313" key="7">
    <source>
        <dbReference type="Proteomes" id="UP000252884"/>
    </source>
</evidence>
<evidence type="ECO:0000256" key="1">
    <source>
        <dbReference type="ARBA" id="ARBA00006432"/>
    </source>
</evidence>
<accession>A0A368XL97</accession>
<comment type="caution">
    <text evidence="6">The sequence shown here is derived from an EMBL/GenBank/DDBJ whole genome shotgun (WGS) entry which is preliminary data.</text>
</comment>
<dbReference type="Pfam" id="PF13193">
    <property type="entry name" value="AMP-binding_C"/>
    <property type="match status" value="1"/>
</dbReference>
<evidence type="ECO:0000256" key="2">
    <source>
        <dbReference type="ARBA" id="ARBA00022598"/>
    </source>
</evidence>
<proteinExistence type="inferred from homology"/>
<dbReference type="Pfam" id="PF00501">
    <property type="entry name" value="AMP-binding"/>
    <property type="match status" value="1"/>
</dbReference>
<dbReference type="NCBIfam" id="NF004837">
    <property type="entry name" value="PRK06187.1"/>
    <property type="match status" value="1"/>
</dbReference>
<dbReference type="PANTHER" id="PTHR43201:SF5">
    <property type="entry name" value="MEDIUM-CHAIN ACYL-COA LIGASE ACSF2, MITOCHONDRIAL"/>
    <property type="match status" value="1"/>
</dbReference>
<dbReference type="RefSeq" id="WP_170168292.1">
    <property type="nucleotide sequence ID" value="NZ_QPJK01000008.1"/>
</dbReference>
<name>A0A368XL97_9BURK</name>
<keyword evidence="7" id="KW-1185">Reference proteome</keyword>
<dbReference type="Gene3D" id="3.30.300.30">
    <property type="match status" value="1"/>
</dbReference>
<evidence type="ECO:0000313" key="6">
    <source>
        <dbReference type="EMBL" id="RCW67976.1"/>
    </source>
</evidence>
<dbReference type="PANTHER" id="PTHR43201">
    <property type="entry name" value="ACYL-COA SYNTHETASE"/>
    <property type="match status" value="1"/>
</dbReference>
<feature type="domain" description="AMP-binding enzyme C-terminal" evidence="5">
    <location>
        <begin position="432"/>
        <end position="507"/>
    </location>
</feature>
<dbReference type="GO" id="GO:0031956">
    <property type="term" value="F:medium-chain fatty acid-CoA ligase activity"/>
    <property type="evidence" value="ECO:0007669"/>
    <property type="project" value="TreeGrafter"/>
</dbReference>
<gene>
    <name evidence="6" type="ORF">DES41_108153</name>
</gene>
<dbReference type="SUPFAM" id="SSF56801">
    <property type="entry name" value="Acetyl-CoA synthetase-like"/>
    <property type="match status" value="1"/>
</dbReference>
<dbReference type="InterPro" id="IPR042099">
    <property type="entry name" value="ANL_N_sf"/>
</dbReference>
<keyword evidence="3" id="KW-0812">Transmembrane</keyword>
<evidence type="ECO:0000259" key="5">
    <source>
        <dbReference type="Pfam" id="PF13193"/>
    </source>
</evidence>
<organism evidence="6 7">
    <name type="scientific">Pseudorhodoferax soli</name>
    <dbReference type="NCBI Taxonomy" id="545864"/>
    <lineage>
        <taxon>Bacteria</taxon>
        <taxon>Pseudomonadati</taxon>
        <taxon>Pseudomonadota</taxon>
        <taxon>Betaproteobacteria</taxon>
        <taxon>Burkholderiales</taxon>
        <taxon>Comamonadaceae</taxon>
    </lineage>
</organism>
<dbReference type="Gene3D" id="3.40.50.12780">
    <property type="entry name" value="N-terminal domain of ligase-like"/>
    <property type="match status" value="1"/>
</dbReference>
<feature type="transmembrane region" description="Helical" evidence="3">
    <location>
        <begin position="242"/>
        <end position="266"/>
    </location>
</feature>
<dbReference type="Proteomes" id="UP000252884">
    <property type="component" value="Unassembled WGS sequence"/>
</dbReference>
<dbReference type="InterPro" id="IPR000873">
    <property type="entry name" value="AMP-dep_synth/lig_dom"/>
</dbReference>
<feature type="transmembrane region" description="Helical" evidence="3">
    <location>
        <begin position="211"/>
        <end position="230"/>
    </location>
</feature>
<dbReference type="AlphaFoldDB" id="A0A368XL97"/>